<keyword evidence="9" id="KW-1185">Reference proteome</keyword>
<dbReference type="RefSeq" id="WP_111163820.1">
    <property type="nucleotide sequence ID" value="NZ_PCDP01000070.1"/>
</dbReference>
<feature type="domain" description="Histidine kinase" evidence="5">
    <location>
        <begin position="1605"/>
        <end position="1821"/>
    </location>
</feature>
<dbReference type="PROSITE" id="PS50109">
    <property type="entry name" value="HIS_KIN"/>
    <property type="match status" value="1"/>
</dbReference>
<dbReference type="GO" id="GO:0000155">
    <property type="term" value="F:phosphorelay sensor kinase activity"/>
    <property type="evidence" value="ECO:0007669"/>
    <property type="project" value="InterPro"/>
</dbReference>
<evidence type="ECO:0000313" key="9">
    <source>
        <dbReference type="Proteomes" id="UP000248925"/>
    </source>
</evidence>
<dbReference type="OrthoDB" id="226486at2"/>
<dbReference type="PANTHER" id="PTHR43642:SF1">
    <property type="entry name" value="HYBRID SIGNAL TRANSDUCTION HISTIDINE KINASE G"/>
    <property type="match status" value="1"/>
</dbReference>
<evidence type="ECO:0000259" key="6">
    <source>
        <dbReference type="PROSITE" id="PS50112"/>
    </source>
</evidence>
<keyword evidence="8" id="KW-0808">Transferase</keyword>
<sequence>MDMSRYQRQLLQEDGRFVLYRGISGDGDDSVLIKALVSTEPSNRGLQRLEREMLLTDRLEPDWAAKPIALERREGQTYLVLTDGGGMPLSNSGENALDTGIVLSVAVNAATALSKAHARSVIHKDIRPANVLADTSGMVWLTGFGLEGDDGEASGGYQRGELNSLPYIAPEQTGRIKRSVDARSDLYALGVVLYEILTGELPFVAADAVEWVHAHVARRPIPLHQRNETVPPVLERIVLKLLAKRPEDRYQTAAGLEADLRRCLDSWNSTGRIEEFEAASSDAADRLRVPEGLYGRSRQTGAIRAAFDRVKSRGATEVVLVSGPAGVGKSSVVHELRKSLQTGGLFASGKFDQYTRDIPYATIAQAFRGLVRQILGSGDADLERWRRELVEALGPNGQLMINLVPELALVIDEPPPAPDLQPHEAKARFHLVFRRFLAVFARPDRPLALFIDDVQWLDAATIELVETLTLDPDVRNLLLICAYRDDEVPPEHPFSATRKAIRDNRDALQELRLGPLAPLDLEHMLGHMLRSDPDAVRSLARIVVDKTEGNPFFVLQFLSSLEEEGLVWYDSDTGRWRWDADRIRNTRIADNVAEFVASNLRRLPRLTLETVKLLACLGTGASLTTLSIASGKPRRQIVAILWEAVQSRFLLRVDDAFMFAHDRVQEAAYLLVPESERPIVHIEIGRALMSNLVPAVVRDRIFEVIDQFGRGLGLVSDDDEREQVAGLFLEAGIRAKTSVAYPSALRYFRAGLGLLKPSHWETRYDLVFALEIQRAECEYLTGDHAVADDHLLELSVRAGNRVDGAAVVRLRSSLYVTLGDQAKAVEVALAYLRDFGIEWPPHPTEQELRADIETLRGLLAGRPIERLKDLPRMTDPDWLAAMDVLAYTILPAILTDSNLEDLIYTQMVSLSLQHGNCDASAYAYVSIMVALGLRFGDYDSGGRFGDVGLALVDELGMDRFKTRTYTCYACFVVPWKKHLRISETFSRKAIQVGVAAGDLVFIVTTAQMLVSHLLVAGADLALVEEEAEHFLASARKTGFSLAADAAIGQLLLVRELRGLDGPEAPGGSVLPDKDLYQQHLQDAGAQLILPLAWYWIQQMQARYVAGDYASAIEAEHEARSVVRATRSFIDIAEYHFYAALIHAAVCEVAAGDDPREHFQAIRQHQKQIDAWAESGPENHGNRRALVAAEVARLESRDMEALGFYEEAVRAARQYGFIQNEAMANELASRFCSERNLKTSATAFLRDARSCYLAWGANGKVRQLDLENPGLNPDVNGKRTSLGSEAQHLDIAAVLSMSQAVSGEIVLERLVERLMITVVEHSGAVRGLLLLPKGGEMRIVAEALTDDEGVSVKLEGFERALPETILTYVTRTQEVVILDDARSAELFSSDPYVEETGSSSILCLPLVKQKQLVGVLYLENGLSSHLFTQDQVAVLQLLASQAAISLENAALFREAQETHERARRAAEELRLSYDMIPALAWNSRPDGSMLVFNKQWHDFTGIPPDESLDSGWARSIHPDDVQKVAQKWAQALASGQAGEIEGRLVRFDGVARSFLIRATPMRDEHGNILKWYGTNTDIDDLKRIEEAHELLARAGRLTALGELTASIAHEVNQPLMAIVMNAATCLRWLSDDQLDVGEARQAAERIIRDGHRAGDVITSIRALARKSPLAMDEVDVNAMIEGVLILTRGELQRHGIRLETELGTNTGSTVGDRTQLQQVVLNLILNAVEAIASSDSRPRRLQVRTEKPSDGNIVVAVADSGPGVDASTTNAIFDAFFTTKPGGLGIGLSICRSIVEAHGGRLWATPNDPNGSVFSFTLKAARDAYPAPE</sequence>
<organism evidence="8 9">
    <name type="scientific">Rhizobium tubonense</name>
    <dbReference type="NCBI Taxonomy" id="484088"/>
    <lineage>
        <taxon>Bacteria</taxon>
        <taxon>Pseudomonadati</taxon>
        <taxon>Pseudomonadota</taxon>
        <taxon>Alphaproteobacteria</taxon>
        <taxon>Hyphomicrobiales</taxon>
        <taxon>Rhizobiaceae</taxon>
        <taxon>Rhizobium/Agrobacterium group</taxon>
        <taxon>Rhizobium</taxon>
    </lineage>
</organism>
<dbReference type="SMART" id="SM00388">
    <property type="entry name" value="HisKA"/>
    <property type="match status" value="1"/>
</dbReference>
<dbReference type="Pfam" id="PF08447">
    <property type="entry name" value="PAS_3"/>
    <property type="match status" value="1"/>
</dbReference>
<feature type="domain" description="PAC" evidence="7">
    <location>
        <begin position="1537"/>
        <end position="1589"/>
    </location>
</feature>
<keyword evidence="3" id="KW-0597">Phosphoprotein</keyword>
<evidence type="ECO:0000259" key="5">
    <source>
        <dbReference type="PROSITE" id="PS50109"/>
    </source>
</evidence>
<dbReference type="InterPro" id="IPR000719">
    <property type="entry name" value="Prot_kinase_dom"/>
</dbReference>
<dbReference type="Pfam" id="PF01590">
    <property type="entry name" value="GAF"/>
    <property type="match status" value="1"/>
</dbReference>
<dbReference type="InterPro" id="IPR003661">
    <property type="entry name" value="HisK_dim/P_dom"/>
</dbReference>
<dbReference type="Pfam" id="PF00069">
    <property type="entry name" value="Pkinase"/>
    <property type="match status" value="1"/>
</dbReference>
<comment type="caution">
    <text evidence="8">The sequence shown here is derived from an EMBL/GenBank/DDBJ whole genome shotgun (WGS) entry which is preliminary data.</text>
</comment>
<dbReference type="PANTHER" id="PTHR43642">
    <property type="entry name" value="HYBRID SIGNAL TRANSDUCTION HISTIDINE KINASE G"/>
    <property type="match status" value="1"/>
</dbReference>
<dbReference type="FunFam" id="3.30.450.20:FF:000099">
    <property type="entry name" value="Sensory box sensor histidine kinase"/>
    <property type="match status" value="1"/>
</dbReference>
<evidence type="ECO:0000256" key="1">
    <source>
        <dbReference type="ARBA" id="ARBA00000085"/>
    </source>
</evidence>
<dbReference type="Gene3D" id="3.30.450.40">
    <property type="match status" value="1"/>
</dbReference>
<evidence type="ECO:0000256" key="3">
    <source>
        <dbReference type="ARBA" id="ARBA00022553"/>
    </source>
</evidence>
<dbReference type="CDD" id="cd00082">
    <property type="entry name" value="HisKA"/>
    <property type="match status" value="1"/>
</dbReference>
<dbReference type="InterPro" id="IPR000700">
    <property type="entry name" value="PAS-assoc_C"/>
</dbReference>
<dbReference type="InterPro" id="IPR036890">
    <property type="entry name" value="HATPase_C_sf"/>
</dbReference>
<dbReference type="EC" id="2.7.13.3" evidence="2"/>
<dbReference type="SMART" id="SM00065">
    <property type="entry name" value="GAF"/>
    <property type="match status" value="1"/>
</dbReference>
<dbReference type="Gene3D" id="3.30.450.20">
    <property type="entry name" value="PAS domain"/>
    <property type="match status" value="1"/>
</dbReference>
<dbReference type="Proteomes" id="UP000248925">
    <property type="component" value="Unassembled WGS sequence"/>
</dbReference>
<keyword evidence="8" id="KW-0418">Kinase</keyword>
<evidence type="ECO:0000259" key="7">
    <source>
        <dbReference type="PROSITE" id="PS50113"/>
    </source>
</evidence>
<dbReference type="PROSITE" id="PS50011">
    <property type="entry name" value="PROTEIN_KINASE_DOM"/>
    <property type="match status" value="1"/>
</dbReference>
<feature type="domain" description="PAS" evidence="6">
    <location>
        <begin position="1464"/>
        <end position="1534"/>
    </location>
</feature>
<dbReference type="SUPFAM" id="SSF55785">
    <property type="entry name" value="PYP-like sensor domain (PAS domain)"/>
    <property type="match status" value="1"/>
</dbReference>
<dbReference type="InterPro" id="IPR041664">
    <property type="entry name" value="AAA_16"/>
</dbReference>
<dbReference type="Gene3D" id="1.10.287.130">
    <property type="match status" value="1"/>
</dbReference>
<dbReference type="GO" id="GO:0005524">
    <property type="term" value="F:ATP binding"/>
    <property type="evidence" value="ECO:0007669"/>
    <property type="project" value="InterPro"/>
</dbReference>
<dbReference type="CDD" id="cd00130">
    <property type="entry name" value="PAS"/>
    <property type="match status" value="1"/>
</dbReference>
<dbReference type="PRINTS" id="PR00344">
    <property type="entry name" value="BCTRLSENSOR"/>
</dbReference>
<name>A0A2W4E9E6_9HYPH</name>
<dbReference type="PROSITE" id="PS50113">
    <property type="entry name" value="PAC"/>
    <property type="match status" value="1"/>
</dbReference>
<dbReference type="SUPFAM" id="SSF56112">
    <property type="entry name" value="Protein kinase-like (PK-like)"/>
    <property type="match status" value="1"/>
</dbReference>
<dbReference type="Pfam" id="PF02518">
    <property type="entry name" value="HATPase_c"/>
    <property type="match status" value="1"/>
</dbReference>
<dbReference type="Gene3D" id="3.30.565.10">
    <property type="entry name" value="Histidine kinase-like ATPase, C-terminal domain"/>
    <property type="match status" value="1"/>
</dbReference>
<dbReference type="InterPro" id="IPR003018">
    <property type="entry name" value="GAF"/>
</dbReference>
<dbReference type="InterPro" id="IPR005467">
    <property type="entry name" value="His_kinase_dom"/>
</dbReference>
<dbReference type="SUPFAM" id="SSF55874">
    <property type="entry name" value="ATPase domain of HSP90 chaperone/DNA topoisomerase II/histidine kinase"/>
    <property type="match status" value="1"/>
</dbReference>
<dbReference type="InterPro" id="IPR029016">
    <property type="entry name" value="GAF-like_dom_sf"/>
</dbReference>
<protein>
    <recommendedName>
        <fullName evidence="2">histidine kinase</fullName>
        <ecNumber evidence="2">2.7.13.3</ecNumber>
    </recommendedName>
</protein>
<dbReference type="InterPro" id="IPR035965">
    <property type="entry name" value="PAS-like_dom_sf"/>
</dbReference>
<dbReference type="SUPFAM" id="SSF47384">
    <property type="entry name" value="Homodimeric domain of signal transducing histidine kinase"/>
    <property type="match status" value="1"/>
</dbReference>
<evidence type="ECO:0000256" key="2">
    <source>
        <dbReference type="ARBA" id="ARBA00012438"/>
    </source>
</evidence>
<dbReference type="Gene3D" id="1.10.510.10">
    <property type="entry name" value="Transferase(Phosphotransferase) domain 1"/>
    <property type="match status" value="1"/>
</dbReference>
<dbReference type="Pfam" id="PF13191">
    <property type="entry name" value="AAA_16"/>
    <property type="match status" value="1"/>
</dbReference>
<evidence type="ECO:0000313" key="8">
    <source>
        <dbReference type="EMBL" id="PZM08300.1"/>
    </source>
</evidence>
<dbReference type="InterPro" id="IPR004358">
    <property type="entry name" value="Sig_transdc_His_kin-like_C"/>
</dbReference>
<dbReference type="Gene3D" id="3.40.50.300">
    <property type="entry name" value="P-loop containing nucleotide triphosphate hydrolases"/>
    <property type="match status" value="1"/>
</dbReference>
<dbReference type="SUPFAM" id="SSF55781">
    <property type="entry name" value="GAF domain-like"/>
    <property type="match status" value="1"/>
</dbReference>
<accession>A0A2W4E9E6</accession>
<dbReference type="InterPro" id="IPR013655">
    <property type="entry name" value="PAS_fold_3"/>
</dbReference>
<dbReference type="SUPFAM" id="SSF52540">
    <property type="entry name" value="P-loop containing nucleoside triphosphate hydrolases"/>
    <property type="match status" value="1"/>
</dbReference>
<dbReference type="InterPro" id="IPR027417">
    <property type="entry name" value="P-loop_NTPase"/>
</dbReference>
<dbReference type="InterPro" id="IPR003594">
    <property type="entry name" value="HATPase_dom"/>
</dbReference>
<dbReference type="CDD" id="cd14014">
    <property type="entry name" value="STKc_PknB_like"/>
    <property type="match status" value="1"/>
</dbReference>
<dbReference type="SMART" id="SM00220">
    <property type="entry name" value="S_TKc"/>
    <property type="match status" value="1"/>
</dbReference>
<dbReference type="InterPro" id="IPR011009">
    <property type="entry name" value="Kinase-like_dom_sf"/>
</dbReference>
<dbReference type="NCBIfam" id="TIGR00229">
    <property type="entry name" value="sensory_box"/>
    <property type="match status" value="1"/>
</dbReference>
<feature type="domain" description="Protein kinase" evidence="4">
    <location>
        <begin position="1"/>
        <end position="268"/>
    </location>
</feature>
<dbReference type="PROSITE" id="PS50112">
    <property type="entry name" value="PAS"/>
    <property type="match status" value="1"/>
</dbReference>
<comment type="catalytic activity">
    <reaction evidence="1">
        <text>ATP + protein L-histidine = ADP + protein N-phospho-L-histidine.</text>
        <dbReference type="EC" id="2.7.13.3"/>
    </reaction>
</comment>
<dbReference type="InterPro" id="IPR036097">
    <property type="entry name" value="HisK_dim/P_sf"/>
</dbReference>
<dbReference type="InterPro" id="IPR053159">
    <property type="entry name" value="Hybrid_Histidine_Kinase"/>
</dbReference>
<evidence type="ECO:0000259" key="4">
    <source>
        <dbReference type="PROSITE" id="PS50011"/>
    </source>
</evidence>
<gene>
    <name evidence="8" type="ORF">CPY51_29170</name>
</gene>
<dbReference type="InterPro" id="IPR000014">
    <property type="entry name" value="PAS"/>
</dbReference>
<dbReference type="EMBL" id="PCDP01000070">
    <property type="protein sequence ID" value="PZM08300.1"/>
    <property type="molecule type" value="Genomic_DNA"/>
</dbReference>
<reference evidence="8 9" key="1">
    <citation type="journal article" date="2018" name="Sci. Rep.">
        <title>Rhizobium tumorigenes sp. nov., a novel plant tumorigenic bacterium isolated from cane gall tumors on thornless blackberry.</title>
        <authorList>
            <person name="Kuzmanovi N."/>
            <person name="Smalla K."/>
            <person name="Gronow S."/>
            <person name="PuBawska J."/>
        </authorList>
    </citation>
    <scope>NUCLEOTIDE SEQUENCE [LARGE SCALE GENOMIC DNA]</scope>
    <source>
        <strain evidence="8 9">CCBAU 85046</strain>
    </source>
</reference>
<dbReference type="Pfam" id="PF00512">
    <property type="entry name" value="HisKA"/>
    <property type="match status" value="1"/>
</dbReference>
<proteinExistence type="predicted"/>
<dbReference type="SMART" id="SM00387">
    <property type="entry name" value="HATPase_c"/>
    <property type="match status" value="1"/>
</dbReference>